<feature type="compositionally biased region" description="Basic and acidic residues" evidence="1">
    <location>
        <begin position="34"/>
        <end position="47"/>
    </location>
</feature>
<reference evidence="2 3" key="1">
    <citation type="submission" date="2020-11" db="EMBL/GenBank/DDBJ databases">
        <title>Taxonomic evaluation of the Bacillus sporothermodurans group of bacteria based on whole genome sequences.</title>
        <authorList>
            <person name="Fiedler G."/>
            <person name="Herbstmann A.-D."/>
            <person name="Doll E."/>
            <person name="Wenning M."/>
            <person name="Brinks E."/>
            <person name="Kabisch J."/>
            <person name="Breitenwieser F."/>
            <person name="Lappann M."/>
            <person name="Boehnlein C."/>
            <person name="Franz C."/>
        </authorList>
    </citation>
    <scope>NUCLEOTIDE SEQUENCE [LARGE SCALE GENOMIC DNA]</scope>
    <source>
        <strain evidence="2 3">JCM 19841</strain>
    </source>
</reference>
<feature type="compositionally biased region" description="Basic and acidic residues" evidence="1">
    <location>
        <begin position="1"/>
        <end position="27"/>
    </location>
</feature>
<gene>
    <name evidence="2" type="ORF">I5776_05480</name>
</gene>
<name>A0ABX7E500_9BACI</name>
<dbReference type="RefSeq" id="WP_202779338.1">
    <property type="nucleotide sequence ID" value="NZ_CP065425.1"/>
</dbReference>
<sequence length="88" mass="10405">MRPWYRKGEKRSEGEEKRMAMVPERRKAYGYGSGKERSGPKEKESVRLWVRKGEKRSEGEGKRMAMVPEREKQSEFEHLASMNVLPDF</sequence>
<organism evidence="2 3">
    <name type="scientific">Heyndrickxia vini</name>
    <dbReference type="NCBI Taxonomy" id="1476025"/>
    <lineage>
        <taxon>Bacteria</taxon>
        <taxon>Bacillati</taxon>
        <taxon>Bacillota</taxon>
        <taxon>Bacilli</taxon>
        <taxon>Bacillales</taxon>
        <taxon>Bacillaceae</taxon>
        <taxon>Heyndrickxia</taxon>
    </lineage>
</organism>
<keyword evidence="3" id="KW-1185">Reference proteome</keyword>
<evidence type="ECO:0000313" key="3">
    <source>
        <dbReference type="Proteomes" id="UP000595691"/>
    </source>
</evidence>
<dbReference type="Proteomes" id="UP000595691">
    <property type="component" value="Chromosome"/>
</dbReference>
<evidence type="ECO:0000313" key="2">
    <source>
        <dbReference type="EMBL" id="QQZ10395.1"/>
    </source>
</evidence>
<accession>A0ABX7E500</accession>
<protein>
    <submittedName>
        <fullName evidence="2">Uncharacterized protein</fullName>
    </submittedName>
</protein>
<evidence type="ECO:0000256" key="1">
    <source>
        <dbReference type="SAM" id="MobiDB-lite"/>
    </source>
</evidence>
<proteinExistence type="predicted"/>
<dbReference type="EMBL" id="CP065425">
    <property type="protein sequence ID" value="QQZ10395.1"/>
    <property type="molecule type" value="Genomic_DNA"/>
</dbReference>
<feature type="region of interest" description="Disordered" evidence="1">
    <location>
        <begin position="1"/>
        <end position="47"/>
    </location>
</feature>